<evidence type="ECO:0000256" key="5">
    <source>
        <dbReference type="ARBA" id="ARBA00022617"/>
    </source>
</evidence>
<dbReference type="Gene3D" id="1.10.520.10">
    <property type="match status" value="1"/>
</dbReference>
<comment type="caution">
    <text evidence="16">The sequence shown here is derived from an EMBL/GenBank/DDBJ whole genome shotgun (WGS) entry which is preliminary data.</text>
</comment>
<dbReference type="GO" id="GO:0005576">
    <property type="term" value="C:extracellular region"/>
    <property type="evidence" value="ECO:0007669"/>
    <property type="project" value="UniProtKB-SubCell"/>
</dbReference>
<evidence type="ECO:0000256" key="13">
    <source>
        <dbReference type="PIRSR" id="PIRSR600823-4"/>
    </source>
</evidence>
<keyword evidence="17" id="KW-1185">Reference proteome</keyword>
<dbReference type="Proteomes" id="UP000604825">
    <property type="component" value="Unassembled WGS sequence"/>
</dbReference>
<dbReference type="SUPFAM" id="SSF48113">
    <property type="entry name" value="Heme-dependent peroxidases"/>
    <property type="match status" value="1"/>
</dbReference>
<protein>
    <recommendedName>
        <fullName evidence="15">Plant heme peroxidase family profile domain-containing protein</fullName>
    </recommendedName>
</protein>
<dbReference type="InterPro" id="IPR000823">
    <property type="entry name" value="Peroxidase_pln"/>
</dbReference>
<keyword evidence="4" id="KW-0575">Peroxidase</keyword>
<evidence type="ECO:0000256" key="9">
    <source>
        <dbReference type="ARBA" id="ARBA00023004"/>
    </source>
</evidence>
<feature type="chain" id="PRO_5032406979" description="Plant heme peroxidase family profile domain-containing protein" evidence="14">
    <location>
        <begin position="31"/>
        <end position="206"/>
    </location>
</feature>
<dbReference type="AlphaFoldDB" id="A0A811RU17"/>
<feature type="binding site" evidence="12">
    <location>
        <position position="78"/>
    </location>
    <ligand>
        <name>Ca(2+)</name>
        <dbReference type="ChEBI" id="CHEBI:29108"/>
        <label>1</label>
    </ligand>
</feature>
<dbReference type="GO" id="GO:0046872">
    <property type="term" value="F:metal ion binding"/>
    <property type="evidence" value="ECO:0007669"/>
    <property type="project" value="UniProtKB-KW"/>
</dbReference>
<keyword evidence="5" id="KW-0349">Heme</keyword>
<evidence type="ECO:0000256" key="2">
    <source>
        <dbReference type="ARBA" id="ARBA00001970"/>
    </source>
</evidence>
<organism evidence="16 17">
    <name type="scientific">Miscanthus lutarioriparius</name>
    <dbReference type="NCBI Taxonomy" id="422564"/>
    <lineage>
        <taxon>Eukaryota</taxon>
        <taxon>Viridiplantae</taxon>
        <taxon>Streptophyta</taxon>
        <taxon>Embryophyta</taxon>
        <taxon>Tracheophyta</taxon>
        <taxon>Spermatophyta</taxon>
        <taxon>Magnoliopsida</taxon>
        <taxon>Liliopsida</taxon>
        <taxon>Poales</taxon>
        <taxon>Poaceae</taxon>
        <taxon>PACMAD clade</taxon>
        <taxon>Panicoideae</taxon>
        <taxon>Andropogonodae</taxon>
        <taxon>Andropogoneae</taxon>
        <taxon>Saccharinae</taxon>
        <taxon>Miscanthus</taxon>
    </lineage>
</organism>
<name>A0A811RU17_9POAL</name>
<feature type="signal peptide" evidence="14">
    <location>
        <begin position="1"/>
        <end position="30"/>
    </location>
</feature>
<dbReference type="PANTHER" id="PTHR31517:SF84">
    <property type="entry name" value="PEROXIDASE"/>
    <property type="match status" value="1"/>
</dbReference>
<evidence type="ECO:0000256" key="10">
    <source>
        <dbReference type="ARBA" id="ARBA00023324"/>
    </source>
</evidence>
<dbReference type="EMBL" id="CAJGYO010000016">
    <property type="protein sequence ID" value="CAD6273035.1"/>
    <property type="molecule type" value="Genomic_DNA"/>
</dbReference>
<evidence type="ECO:0000259" key="15">
    <source>
        <dbReference type="PROSITE" id="PS50873"/>
    </source>
</evidence>
<evidence type="ECO:0000256" key="8">
    <source>
        <dbReference type="ARBA" id="ARBA00023002"/>
    </source>
</evidence>
<evidence type="ECO:0000256" key="11">
    <source>
        <dbReference type="PIRSR" id="PIRSR600823-1"/>
    </source>
</evidence>
<comment type="cofactor">
    <cofactor evidence="12">
        <name>Ca(2+)</name>
        <dbReference type="ChEBI" id="CHEBI:29108"/>
    </cofactor>
    <text evidence="12">Binds 2 calcium ions per subunit.</text>
</comment>
<proteinExistence type="predicted"/>
<evidence type="ECO:0000256" key="1">
    <source>
        <dbReference type="ARBA" id="ARBA00000189"/>
    </source>
</evidence>
<dbReference type="GO" id="GO:0042744">
    <property type="term" value="P:hydrogen peroxide catabolic process"/>
    <property type="evidence" value="ECO:0007669"/>
    <property type="project" value="UniProtKB-KW"/>
</dbReference>
<evidence type="ECO:0000313" key="17">
    <source>
        <dbReference type="Proteomes" id="UP000604825"/>
    </source>
</evidence>
<sequence length="206" mass="22857">MMKVSVPAAVLALCAAALLLLAQAPSAAEASHHLKLGYYKETCPGVEKIVKYHVAKAIKANRGAGAALVRLIFHDCFVRIVPAYRNLLSAKCGAGPDPVVPNNVRDEDPRAVAASFPSFLKKLRKAREFLDNSYYHNNLARIVTFNSDWQLLTEKEALGHVKEYAENGTLWDEDFSDALVKLSKLPMPPHSKGEIRKTCRWVNHDH</sequence>
<keyword evidence="14" id="KW-0732">Signal</keyword>
<dbReference type="GO" id="GO:0140825">
    <property type="term" value="F:lactoperoxidase activity"/>
    <property type="evidence" value="ECO:0007669"/>
    <property type="project" value="UniProtKB-EC"/>
</dbReference>
<reference evidence="16" key="1">
    <citation type="submission" date="2020-10" db="EMBL/GenBank/DDBJ databases">
        <authorList>
            <person name="Han B."/>
            <person name="Lu T."/>
            <person name="Zhao Q."/>
            <person name="Huang X."/>
            <person name="Zhao Y."/>
        </authorList>
    </citation>
    <scope>NUCLEOTIDE SEQUENCE</scope>
</reference>
<evidence type="ECO:0000256" key="14">
    <source>
        <dbReference type="SAM" id="SignalP"/>
    </source>
</evidence>
<dbReference type="OrthoDB" id="2113341at2759"/>
<evidence type="ECO:0000256" key="7">
    <source>
        <dbReference type="ARBA" id="ARBA00022837"/>
    </source>
</evidence>
<dbReference type="Gene3D" id="1.10.420.10">
    <property type="entry name" value="Peroxidase, domain 2"/>
    <property type="match status" value="1"/>
</dbReference>
<keyword evidence="6 12" id="KW-0479">Metal-binding</keyword>
<evidence type="ECO:0000313" key="16">
    <source>
        <dbReference type="EMBL" id="CAD6273035.1"/>
    </source>
</evidence>
<dbReference type="PANTHER" id="PTHR31517">
    <property type="match status" value="1"/>
</dbReference>
<evidence type="ECO:0000256" key="4">
    <source>
        <dbReference type="ARBA" id="ARBA00022559"/>
    </source>
</evidence>
<comment type="subcellular location">
    <subcellularLocation>
        <location evidence="3">Secreted</location>
    </subcellularLocation>
</comment>
<comment type="cofactor">
    <cofactor evidence="2">
        <name>heme b</name>
        <dbReference type="ChEBI" id="CHEBI:60344"/>
    </cofactor>
</comment>
<keyword evidence="9" id="KW-0408">Iron</keyword>
<dbReference type="PROSITE" id="PS00436">
    <property type="entry name" value="PEROXIDASE_2"/>
    <property type="match status" value="1"/>
</dbReference>
<evidence type="ECO:0000256" key="3">
    <source>
        <dbReference type="ARBA" id="ARBA00004613"/>
    </source>
</evidence>
<dbReference type="GO" id="GO:0006979">
    <property type="term" value="P:response to oxidative stress"/>
    <property type="evidence" value="ECO:0007669"/>
    <property type="project" value="InterPro"/>
</dbReference>
<evidence type="ECO:0000256" key="6">
    <source>
        <dbReference type="ARBA" id="ARBA00022723"/>
    </source>
</evidence>
<feature type="active site" description="Proton acceptor" evidence="11">
    <location>
        <position position="74"/>
    </location>
</feature>
<evidence type="ECO:0000256" key="12">
    <source>
        <dbReference type="PIRSR" id="PIRSR600823-3"/>
    </source>
</evidence>
<feature type="domain" description="Plant heme peroxidase family profile" evidence="15">
    <location>
        <begin position="33"/>
        <end position="184"/>
    </location>
</feature>
<gene>
    <name evidence="16" type="ORF">NCGR_LOCUS56304</name>
</gene>
<keyword evidence="8" id="KW-0560">Oxidoreductase</keyword>
<dbReference type="InterPro" id="IPR019794">
    <property type="entry name" value="Peroxidases_AS"/>
</dbReference>
<feature type="binding site" evidence="12">
    <location>
        <position position="75"/>
    </location>
    <ligand>
        <name>Ca(2+)</name>
        <dbReference type="ChEBI" id="CHEBI:29108"/>
        <label>1</label>
    </ligand>
</feature>
<keyword evidence="7 12" id="KW-0106">Calcium</keyword>
<feature type="site" description="Transition state stabilizer" evidence="13">
    <location>
        <position position="70"/>
    </location>
</feature>
<keyword evidence="10" id="KW-0376">Hydrogen peroxide</keyword>
<accession>A0A811RU17</accession>
<dbReference type="InterPro" id="IPR002016">
    <property type="entry name" value="Haem_peroxidase"/>
</dbReference>
<dbReference type="GO" id="GO:0020037">
    <property type="term" value="F:heme binding"/>
    <property type="evidence" value="ECO:0007669"/>
    <property type="project" value="InterPro"/>
</dbReference>
<comment type="catalytic activity">
    <reaction evidence="1">
        <text>2 a phenolic donor + H2O2 = 2 a phenolic radical donor + 2 H2O</text>
        <dbReference type="Rhea" id="RHEA:56136"/>
        <dbReference type="ChEBI" id="CHEBI:15377"/>
        <dbReference type="ChEBI" id="CHEBI:16240"/>
        <dbReference type="ChEBI" id="CHEBI:139520"/>
        <dbReference type="ChEBI" id="CHEBI:139521"/>
        <dbReference type="EC" id="1.11.1.7"/>
    </reaction>
</comment>
<dbReference type="InterPro" id="IPR010255">
    <property type="entry name" value="Haem_peroxidase_sf"/>
</dbReference>
<dbReference type="PROSITE" id="PS50873">
    <property type="entry name" value="PEROXIDASE_4"/>
    <property type="match status" value="1"/>
</dbReference>